<dbReference type="EMBL" id="KI925462">
    <property type="protein sequence ID" value="ETW77704.1"/>
    <property type="molecule type" value="Genomic_DNA"/>
</dbReference>
<evidence type="ECO:0000313" key="8">
    <source>
        <dbReference type="Proteomes" id="UP000030671"/>
    </source>
</evidence>
<evidence type="ECO:0000256" key="4">
    <source>
        <dbReference type="ARBA" id="ARBA00022989"/>
    </source>
</evidence>
<feature type="transmembrane region" description="Helical" evidence="6">
    <location>
        <begin position="115"/>
        <end position="138"/>
    </location>
</feature>
<dbReference type="STRING" id="747525.W4JW50"/>
<comment type="subcellular location">
    <subcellularLocation>
        <location evidence="1">Membrane</location>
        <topology evidence="1">Multi-pass membrane protein</topology>
    </subcellularLocation>
</comment>
<dbReference type="InterPro" id="IPR007919">
    <property type="entry name" value="UPF0220"/>
</dbReference>
<dbReference type="InParanoid" id="W4JW50"/>
<dbReference type="OrthoDB" id="268928at2759"/>
<comment type="similarity">
    <text evidence="2">Belongs to the UPF0220 family.</text>
</comment>
<protein>
    <submittedName>
        <fullName evidence="7">Uncharacterized protein</fullName>
    </submittedName>
</protein>
<feature type="transmembrane region" description="Helical" evidence="6">
    <location>
        <begin position="32"/>
        <end position="55"/>
    </location>
</feature>
<reference evidence="7 8" key="1">
    <citation type="journal article" date="2012" name="New Phytol.">
        <title>Insight into trade-off between wood decay and parasitism from the genome of a fungal forest pathogen.</title>
        <authorList>
            <person name="Olson A."/>
            <person name="Aerts A."/>
            <person name="Asiegbu F."/>
            <person name="Belbahri L."/>
            <person name="Bouzid O."/>
            <person name="Broberg A."/>
            <person name="Canback B."/>
            <person name="Coutinho P.M."/>
            <person name="Cullen D."/>
            <person name="Dalman K."/>
            <person name="Deflorio G."/>
            <person name="van Diepen L.T."/>
            <person name="Dunand C."/>
            <person name="Duplessis S."/>
            <person name="Durling M."/>
            <person name="Gonthier P."/>
            <person name="Grimwood J."/>
            <person name="Fossdal C.G."/>
            <person name="Hansson D."/>
            <person name="Henrissat B."/>
            <person name="Hietala A."/>
            <person name="Himmelstrand K."/>
            <person name="Hoffmeister D."/>
            <person name="Hogberg N."/>
            <person name="James T.Y."/>
            <person name="Karlsson M."/>
            <person name="Kohler A."/>
            <person name="Kues U."/>
            <person name="Lee Y.H."/>
            <person name="Lin Y.C."/>
            <person name="Lind M."/>
            <person name="Lindquist E."/>
            <person name="Lombard V."/>
            <person name="Lucas S."/>
            <person name="Lunden K."/>
            <person name="Morin E."/>
            <person name="Murat C."/>
            <person name="Park J."/>
            <person name="Raffaello T."/>
            <person name="Rouze P."/>
            <person name="Salamov A."/>
            <person name="Schmutz J."/>
            <person name="Solheim H."/>
            <person name="Stahlberg J."/>
            <person name="Velez H."/>
            <person name="de Vries R.P."/>
            <person name="Wiebenga A."/>
            <person name="Woodward S."/>
            <person name="Yakovlev I."/>
            <person name="Garbelotto M."/>
            <person name="Martin F."/>
            <person name="Grigoriev I.V."/>
            <person name="Stenlid J."/>
        </authorList>
    </citation>
    <scope>NUCLEOTIDE SEQUENCE [LARGE SCALE GENOMIC DNA]</scope>
    <source>
        <strain evidence="7 8">TC 32-1</strain>
    </source>
</reference>
<dbReference type="RefSeq" id="XP_009549740.1">
    <property type="nucleotide sequence ID" value="XM_009551445.1"/>
</dbReference>
<gene>
    <name evidence="7" type="ORF">HETIRDRAFT_387760</name>
</gene>
<dbReference type="FunCoup" id="W4JW50">
    <property type="interactions" value="74"/>
</dbReference>
<keyword evidence="4 6" id="KW-1133">Transmembrane helix</keyword>
<feature type="transmembrane region" description="Helical" evidence="6">
    <location>
        <begin position="150"/>
        <end position="174"/>
    </location>
</feature>
<proteinExistence type="inferred from homology"/>
<name>W4JW50_HETIT</name>
<dbReference type="GO" id="GO:0016020">
    <property type="term" value="C:membrane"/>
    <property type="evidence" value="ECO:0007669"/>
    <property type="project" value="UniProtKB-SubCell"/>
</dbReference>
<keyword evidence="3 6" id="KW-0812">Transmembrane</keyword>
<dbReference type="PANTHER" id="PTHR13180">
    <property type="entry name" value="SMALL MEMBRANE PROTEIN-RELATED"/>
    <property type="match status" value="1"/>
</dbReference>
<evidence type="ECO:0000256" key="2">
    <source>
        <dbReference type="ARBA" id="ARBA00005335"/>
    </source>
</evidence>
<organism evidence="7 8">
    <name type="scientific">Heterobasidion irregulare (strain TC 32-1)</name>
    <dbReference type="NCBI Taxonomy" id="747525"/>
    <lineage>
        <taxon>Eukaryota</taxon>
        <taxon>Fungi</taxon>
        <taxon>Dikarya</taxon>
        <taxon>Basidiomycota</taxon>
        <taxon>Agaricomycotina</taxon>
        <taxon>Agaricomycetes</taxon>
        <taxon>Russulales</taxon>
        <taxon>Bondarzewiaceae</taxon>
        <taxon>Heterobasidion</taxon>
        <taxon>Heterobasidion annosum species complex</taxon>
    </lineage>
</organism>
<accession>W4JW50</accession>
<evidence type="ECO:0000256" key="5">
    <source>
        <dbReference type="ARBA" id="ARBA00023136"/>
    </source>
</evidence>
<dbReference type="HOGENOM" id="CLU_096876_0_1_1"/>
<evidence type="ECO:0000256" key="1">
    <source>
        <dbReference type="ARBA" id="ARBA00004141"/>
    </source>
</evidence>
<sequence>MSLPRANYDPRRVCLNPFPNFTLPFTKHRRTIGVYLAGGLFALAIWTFLDAAVLSAHARPPAGEPDRPAPVHVTFVDWVPGLCSLLGMLVINVIDKDRVRGEDVGYGDAGAVWRARAVLFVGFALMAGGLAGSVTVLVLKYVLHAYPEEFLYYGYANVSQNVAFMLSAIVLWIAQSAPSEYEYSLSI</sequence>
<feature type="transmembrane region" description="Helical" evidence="6">
    <location>
        <begin position="75"/>
        <end position="94"/>
    </location>
</feature>
<dbReference type="GeneID" id="20672331"/>
<evidence type="ECO:0000313" key="7">
    <source>
        <dbReference type="EMBL" id="ETW77704.1"/>
    </source>
</evidence>
<dbReference type="eggNOG" id="KOG3393">
    <property type="taxonomic scope" value="Eukaryota"/>
</dbReference>
<dbReference type="KEGG" id="hir:HETIRDRAFT_387760"/>
<evidence type="ECO:0000256" key="3">
    <source>
        <dbReference type="ARBA" id="ARBA00022692"/>
    </source>
</evidence>
<evidence type="ECO:0000256" key="6">
    <source>
        <dbReference type="SAM" id="Phobius"/>
    </source>
</evidence>
<dbReference type="AlphaFoldDB" id="W4JW50"/>
<keyword evidence="8" id="KW-1185">Reference proteome</keyword>
<keyword evidence="5 6" id="KW-0472">Membrane</keyword>
<dbReference type="Proteomes" id="UP000030671">
    <property type="component" value="Unassembled WGS sequence"/>
</dbReference>
<dbReference type="Pfam" id="PF05255">
    <property type="entry name" value="UPF0220"/>
    <property type="match status" value="1"/>
</dbReference>